<dbReference type="Gene3D" id="3.40.50.10320">
    <property type="entry name" value="LmbE-like"/>
    <property type="match status" value="1"/>
</dbReference>
<dbReference type="PATRIC" id="fig|1429438.4.peg.967"/>
<keyword evidence="1" id="KW-0479">Metal-binding</keyword>
<organism evidence="3 4">
    <name type="scientific">Entotheonella factor</name>
    <dbReference type="NCBI Taxonomy" id="1429438"/>
    <lineage>
        <taxon>Bacteria</taxon>
        <taxon>Pseudomonadati</taxon>
        <taxon>Nitrospinota/Tectimicrobiota group</taxon>
        <taxon>Candidatus Tectimicrobiota</taxon>
        <taxon>Candidatus Entotheonellia</taxon>
        <taxon>Candidatus Entotheonellales</taxon>
        <taxon>Candidatus Entotheonellaceae</taxon>
        <taxon>Candidatus Entotheonella</taxon>
    </lineage>
</organism>
<proteinExistence type="predicted"/>
<comment type="caution">
    <text evidence="3">The sequence shown here is derived from an EMBL/GenBank/DDBJ whole genome shotgun (WGS) entry which is preliminary data.</text>
</comment>
<protein>
    <recommendedName>
        <fullName evidence="5">GlcNAc-PI de-N-acetylase</fullName>
    </recommendedName>
</protein>
<evidence type="ECO:0008006" key="5">
    <source>
        <dbReference type="Google" id="ProtNLM"/>
    </source>
</evidence>
<dbReference type="GO" id="GO:0035595">
    <property type="term" value="F:N-acetylglucosaminylinositol deacetylase activity"/>
    <property type="evidence" value="ECO:0007669"/>
    <property type="project" value="InterPro"/>
</dbReference>
<evidence type="ECO:0000313" key="3">
    <source>
        <dbReference type="EMBL" id="ETX02322.1"/>
    </source>
</evidence>
<dbReference type="SUPFAM" id="SSF102588">
    <property type="entry name" value="LmbE-like"/>
    <property type="match status" value="1"/>
</dbReference>
<dbReference type="InterPro" id="IPR017810">
    <property type="entry name" value="Mycothiol_biosynthesis_MshB"/>
</dbReference>
<dbReference type="AlphaFoldDB" id="W4LY91"/>
<name>W4LY91_ENTF1</name>
<evidence type="ECO:0000256" key="1">
    <source>
        <dbReference type="ARBA" id="ARBA00022723"/>
    </source>
</evidence>
<dbReference type="PANTHER" id="PTHR12993">
    <property type="entry name" value="N-ACETYLGLUCOSAMINYL-PHOSPHATIDYLINOSITOL DE-N-ACETYLASE-RELATED"/>
    <property type="match status" value="1"/>
</dbReference>
<gene>
    <name evidence="3" type="ORF">ETSY1_04070</name>
</gene>
<reference evidence="3 4" key="1">
    <citation type="journal article" date="2014" name="Nature">
        <title>An environmental bacterial taxon with a large and distinct metabolic repertoire.</title>
        <authorList>
            <person name="Wilson M.C."/>
            <person name="Mori T."/>
            <person name="Ruckert C."/>
            <person name="Uria A.R."/>
            <person name="Helf M.J."/>
            <person name="Takada K."/>
            <person name="Gernert C."/>
            <person name="Steffens U.A."/>
            <person name="Heycke N."/>
            <person name="Schmitt S."/>
            <person name="Rinke C."/>
            <person name="Helfrich E.J."/>
            <person name="Brachmann A.O."/>
            <person name="Gurgui C."/>
            <person name="Wakimoto T."/>
            <person name="Kracht M."/>
            <person name="Crusemann M."/>
            <person name="Hentschel U."/>
            <person name="Abe I."/>
            <person name="Matsunaga S."/>
            <person name="Kalinowski J."/>
            <person name="Takeyama H."/>
            <person name="Piel J."/>
        </authorList>
    </citation>
    <scope>NUCLEOTIDE SEQUENCE [LARGE SCALE GENOMIC DNA]</scope>
    <source>
        <strain evidence="4">TSY1</strain>
    </source>
</reference>
<accession>W4LY91</accession>
<dbReference type="PANTHER" id="PTHR12993:SF11">
    <property type="entry name" value="N-ACETYLGLUCOSAMINYL-PHOSPHATIDYLINOSITOL DE-N-ACETYLASE"/>
    <property type="match status" value="1"/>
</dbReference>
<keyword evidence="2" id="KW-0378">Hydrolase</keyword>
<keyword evidence="4" id="KW-1185">Reference proteome</keyword>
<dbReference type="InterPro" id="IPR003737">
    <property type="entry name" value="GlcNAc_PI_deacetylase-related"/>
</dbReference>
<evidence type="ECO:0000256" key="2">
    <source>
        <dbReference type="ARBA" id="ARBA00022801"/>
    </source>
</evidence>
<dbReference type="Proteomes" id="UP000019141">
    <property type="component" value="Unassembled WGS sequence"/>
</dbReference>
<dbReference type="HOGENOM" id="CLU_049311_2_1_7"/>
<dbReference type="Pfam" id="PF02585">
    <property type="entry name" value="PIG-L"/>
    <property type="match status" value="1"/>
</dbReference>
<dbReference type="NCBIfam" id="TIGR03445">
    <property type="entry name" value="mycothiol_MshB"/>
    <property type="match status" value="1"/>
</dbReference>
<sequence>MADPLTLMAVHAHPDDECLGTGGALARYSEEGIRTILVTATRGEEGEVVAADMDPDEVRPKLGDVRLEELRCACETLGVDTSYVLGYRDSGMADTPANQHPECFAQADLYEATGRLVELIRQTRPQVITCYNEYGGYGHPDHIQVNRTTVAAFHAAGDPAQYPGIGPAPWQPQKLYYTCYPRSYIVMRYEVMRAMGDDTPLDRPDFDPNRVGTPDEEITTRINVRSYIQRKVAALRCHRTQVAPDWWYFRISPEVLQDQFNEEMFIRMVSHVPSKMPETDLFAGLR</sequence>
<dbReference type="GO" id="GO:0046872">
    <property type="term" value="F:metal ion binding"/>
    <property type="evidence" value="ECO:0007669"/>
    <property type="project" value="UniProtKB-KW"/>
</dbReference>
<evidence type="ECO:0000313" key="4">
    <source>
        <dbReference type="Proteomes" id="UP000019141"/>
    </source>
</evidence>
<dbReference type="InterPro" id="IPR024078">
    <property type="entry name" value="LmbE-like_dom_sf"/>
</dbReference>
<dbReference type="EMBL" id="AZHW01000155">
    <property type="protein sequence ID" value="ETX02322.1"/>
    <property type="molecule type" value="Genomic_DNA"/>
</dbReference>